<dbReference type="InterPro" id="IPR032675">
    <property type="entry name" value="LRR_dom_sf"/>
</dbReference>
<name>A0A8J4AXL6_9CHLO</name>
<dbReference type="EMBL" id="BNCO01000008">
    <property type="protein sequence ID" value="GIL49823.1"/>
    <property type="molecule type" value="Genomic_DNA"/>
</dbReference>
<gene>
    <name evidence="3" type="ORF">Vafri_6137</name>
</gene>
<evidence type="ECO:0000313" key="3">
    <source>
        <dbReference type="EMBL" id="GIL49823.1"/>
    </source>
</evidence>
<dbReference type="AlphaFoldDB" id="A0A8J4AXL6"/>
<feature type="region of interest" description="Disordered" evidence="2">
    <location>
        <begin position="729"/>
        <end position="750"/>
    </location>
</feature>
<sequence>MHTAYWLKHIFSCFDTPPERTPIPGPEKEKFVQSRTNHFERPYTGVFEPFPILWGYLSRSERLAFRACCRDSRRIHDSLVTNLYVCDDSVVLSEVPAGRLPRSPLPVCHARAHGITAALRGLAERGCQPHLLFLCLAEGHERRRLEEGIAALSALANASSKLSIVHLCGVPLTPQTARALKNLLTSSMQSTMQLDTPVPRPLGTASLPVIQAPSAAPSLSSICSMPTHLTPTAAGPRPLPPAVPLHLNLYGYDLVRQSAAVAVEMIFQAVTPRLTHLELWGCVGWPSRLSALLHSCLHIQHFAMSFPQLLPPDSVAASKGLIHRRTPATAVSSPLARTSAALATGAIVSFNSIAAASTAAGAVKAIGGMHHLRSLELQGFIVNTTRRSSLDNTGHCTPPRPSAVSKAAAERAAIASAAPSVQQLAAALYQLTNLTRLSIDGLNSATPLLTAVTAMRGLRQLELPDAAVPAATDLAAITRAAPRLVALTLGSVGPGTVIDAGATLCPAAVTAAPEELSLPPLLATLRVVRSRPTLRTMQSLVRTVEARAASPVALTGTDASGGAGHSSPARLALVVPGIDIDMLDVEFDALQGFSRGSDGIMRSTMLLESAAALAAAIRVLAPPSAPMLGNSLATNSLSGFGAIESPSAIGPNGAGPGPGAGPGRISSSSYGLGASSSFGGGFSCSLATNGGGRYDGNGTMDFGNSRDGDEAEWAPAFGHAVTRELAIHNSHGSLHPPPQEQLAPAGPLVPLPVASEPDSVAVAAAAAASGEADGADGEAQRNSIQIITPSPLVGHAVWISEMRPLGLTSLELYGIGVLAGDLEAVAELTTLQRLTLASGELEVDALSCLAALPLLDYLELARCTPCRHRRANGGGFARPTTTSGFIRGSAGDAIARSSCVARQSCASVYDHDGDGCEVRPSGKRALLDLCLLAPQLRKVFLVRRMGIVCGAEGTQGPMGAEWVRQRLVEAGPRGGAARPRPAAGTAGDVLSIKRASLGRASAALAGLAAAPGAEVELGWPEIKWD</sequence>
<proteinExistence type="predicted"/>
<protein>
    <submittedName>
        <fullName evidence="3">Uncharacterized protein</fullName>
    </submittedName>
</protein>
<evidence type="ECO:0000313" key="4">
    <source>
        <dbReference type="Proteomes" id="UP000747399"/>
    </source>
</evidence>
<evidence type="ECO:0000256" key="1">
    <source>
        <dbReference type="ARBA" id="ARBA00004430"/>
    </source>
</evidence>
<reference evidence="3" key="1">
    <citation type="journal article" date="2021" name="Proc. Natl. Acad. Sci. U.S.A.">
        <title>Three genomes in the algal genus Volvox reveal the fate of a haploid sex-determining region after a transition to homothallism.</title>
        <authorList>
            <person name="Yamamoto K."/>
            <person name="Hamaji T."/>
            <person name="Kawai-Toyooka H."/>
            <person name="Matsuzaki R."/>
            <person name="Takahashi F."/>
            <person name="Nishimura Y."/>
            <person name="Kawachi M."/>
            <person name="Noguchi H."/>
            <person name="Minakuchi Y."/>
            <person name="Umen J.G."/>
            <person name="Toyoda A."/>
            <person name="Nozaki H."/>
        </authorList>
    </citation>
    <scope>NUCLEOTIDE SEQUENCE</scope>
    <source>
        <strain evidence="3">NIES-3780</strain>
    </source>
</reference>
<dbReference type="GO" id="GO:0005930">
    <property type="term" value="C:axoneme"/>
    <property type="evidence" value="ECO:0007669"/>
    <property type="project" value="UniProtKB-SubCell"/>
</dbReference>
<dbReference type="Proteomes" id="UP000747399">
    <property type="component" value="Unassembled WGS sequence"/>
</dbReference>
<comment type="caution">
    <text evidence="3">The sequence shown here is derived from an EMBL/GenBank/DDBJ whole genome shotgun (WGS) entry which is preliminary data.</text>
</comment>
<accession>A0A8J4AXL6</accession>
<comment type="subcellular location">
    <subcellularLocation>
        <location evidence="1">Cytoplasm</location>
        <location evidence="1">Cytoskeleton</location>
        <location evidence="1">Cilium axoneme</location>
    </subcellularLocation>
</comment>
<evidence type="ECO:0000256" key="2">
    <source>
        <dbReference type="SAM" id="MobiDB-lite"/>
    </source>
</evidence>
<keyword evidence="4" id="KW-1185">Reference proteome</keyword>
<organism evidence="3 4">
    <name type="scientific">Volvox africanus</name>
    <dbReference type="NCBI Taxonomy" id="51714"/>
    <lineage>
        <taxon>Eukaryota</taxon>
        <taxon>Viridiplantae</taxon>
        <taxon>Chlorophyta</taxon>
        <taxon>core chlorophytes</taxon>
        <taxon>Chlorophyceae</taxon>
        <taxon>CS clade</taxon>
        <taxon>Chlamydomonadales</taxon>
        <taxon>Volvocaceae</taxon>
        <taxon>Volvox</taxon>
    </lineage>
</organism>
<dbReference type="Gene3D" id="3.80.10.10">
    <property type="entry name" value="Ribonuclease Inhibitor"/>
    <property type="match status" value="1"/>
</dbReference>